<reference evidence="3" key="1">
    <citation type="submission" date="2015-06" db="EMBL/GenBank/DDBJ databases">
        <authorList>
            <person name="Hoefler B.C."/>
            <person name="Straight P.D."/>
        </authorList>
    </citation>
    <scope>NUCLEOTIDE SEQUENCE</scope>
</reference>
<name>A0A0K8W5C2_BACLA</name>
<dbReference type="EMBL" id="GDHF01005998">
    <property type="protein sequence ID" value="JAI46316.1"/>
    <property type="molecule type" value="Transcribed_RNA"/>
</dbReference>
<feature type="compositionally biased region" description="Pro residues" evidence="1">
    <location>
        <begin position="99"/>
        <end position="108"/>
    </location>
</feature>
<gene>
    <name evidence="3" type="ORF">c0_g1_i1</name>
</gene>
<accession>A0A0K8W5C2</accession>
<feature type="region of interest" description="Disordered" evidence="1">
    <location>
        <begin position="85"/>
        <end position="116"/>
    </location>
</feature>
<feature type="non-terminal residue" evidence="3">
    <location>
        <position position="1"/>
    </location>
</feature>
<feature type="transmembrane region" description="Helical" evidence="2">
    <location>
        <begin position="59"/>
        <end position="77"/>
    </location>
</feature>
<protein>
    <submittedName>
        <fullName evidence="3">Uncharacterized protein</fullName>
    </submittedName>
</protein>
<evidence type="ECO:0000256" key="1">
    <source>
        <dbReference type="SAM" id="MobiDB-lite"/>
    </source>
</evidence>
<keyword evidence="2" id="KW-0812">Transmembrane</keyword>
<keyword evidence="2" id="KW-0472">Membrane</keyword>
<keyword evidence="2" id="KW-1133">Transmembrane helix</keyword>
<dbReference type="AlphaFoldDB" id="A0A0K8W5C2"/>
<evidence type="ECO:0000313" key="3">
    <source>
        <dbReference type="EMBL" id="JAI46316.1"/>
    </source>
</evidence>
<evidence type="ECO:0000256" key="2">
    <source>
        <dbReference type="SAM" id="Phobius"/>
    </source>
</evidence>
<sequence length="116" mass="12672">SFSSLHQAVIQKSCGGFCFTHCLNSSVYIQLIIVPTNHSKSQHSINQHPINYKMFGKSFFGILILAVIALVSQLAHAEPLPFVDRSHGNGGSGSRRPPVRVPGTPPFNPNDRTYGK</sequence>
<organism evidence="3">
    <name type="scientific">Bactrocera latifrons</name>
    <name type="common">Malaysian fruit fly</name>
    <name type="synonym">Chaetodacus latifrons</name>
    <dbReference type="NCBI Taxonomy" id="174628"/>
    <lineage>
        <taxon>Eukaryota</taxon>
        <taxon>Metazoa</taxon>
        <taxon>Ecdysozoa</taxon>
        <taxon>Arthropoda</taxon>
        <taxon>Hexapoda</taxon>
        <taxon>Insecta</taxon>
        <taxon>Pterygota</taxon>
        <taxon>Neoptera</taxon>
        <taxon>Endopterygota</taxon>
        <taxon>Diptera</taxon>
        <taxon>Brachycera</taxon>
        <taxon>Muscomorpha</taxon>
        <taxon>Tephritoidea</taxon>
        <taxon>Tephritidae</taxon>
        <taxon>Bactrocera</taxon>
        <taxon>Bactrocera</taxon>
    </lineage>
</organism>
<proteinExistence type="predicted"/>